<feature type="region of interest" description="Disordered" evidence="1">
    <location>
        <begin position="528"/>
        <end position="550"/>
    </location>
</feature>
<dbReference type="GO" id="GO:0003964">
    <property type="term" value="F:RNA-directed DNA polymerase activity"/>
    <property type="evidence" value="ECO:0007669"/>
    <property type="project" value="UniProtKB-KW"/>
</dbReference>
<keyword evidence="3" id="KW-0548">Nucleotidyltransferase</keyword>
<reference evidence="3" key="1">
    <citation type="journal article" date="2019" name="Sci. Rep.">
        <title>Draft genome of Tanacetum cinerariifolium, the natural source of mosquito coil.</title>
        <authorList>
            <person name="Yamashiro T."/>
            <person name="Shiraishi A."/>
            <person name="Satake H."/>
            <person name="Nakayama K."/>
        </authorList>
    </citation>
    <scope>NUCLEOTIDE SEQUENCE</scope>
</reference>
<dbReference type="Pfam" id="PF03732">
    <property type="entry name" value="Retrotrans_gag"/>
    <property type="match status" value="1"/>
</dbReference>
<feature type="region of interest" description="Disordered" evidence="1">
    <location>
        <begin position="486"/>
        <end position="505"/>
    </location>
</feature>
<dbReference type="InterPro" id="IPR005162">
    <property type="entry name" value="Retrotrans_gag_dom"/>
</dbReference>
<feature type="region of interest" description="Disordered" evidence="1">
    <location>
        <begin position="608"/>
        <end position="655"/>
    </location>
</feature>
<dbReference type="PANTHER" id="PTHR33116">
    <property type="entry name" value="REVERSE TRANSCRIPTASE ZINC-BINDING DOMAIN-CONTAINING PROTEIN-RELATED-RELATED"/>
    <property type="match status" value="1"/>
</dbReference>
<evidence type="ECO:0000259" key="2">
    <source>
        <dbReference type="Pfam" id="PF03732"/>
    </source>
</evidence>
<accession>A0A6L2KBG3</accession>
<evidence type="ECO:0000256" key="1">
    <source>
        <dbReference type="SAM" id="MobiDB-lite"/>
    </source>
</evidence>
<dbReference type="EMBL" id="BKCJ010002072">
    <property type="protein sequence ID" value="GEU46050.1"/>
    <property type="molecule type" value="Genomic_DNA"/>
</dbReference>
<feature type="compositionally biased region" description="Polar residues" evidence="1">
    <location>
        <begin position="536"/>
        <end position="550"/>
    </location>
</feature>
<evidence type="ECO:0000313" key="3">
    <source>
        <dbReference type="EMBL" id="GEU46050.1"/>
    </source>
</evidence>
<name>A0A6L2KBG3_TANCI</name>
<proteinExistence type="predicted"/>
<dbReference type="PANTHER" id="PTHR33116:SF84">
    <property type="entry name" value="RNA-DIRECTED DNA POLYMERASE"/>
    <property type="match status" value="1"/>
</dbReference>
<sequence length="655" mass="75580">MMRDMNVILVSNEHSAGSSCMTSDMNEFKECVNSIEMEDVDEENLLFQKAKIKWQRVGDRNNAYFHKVLKSINHKSRINVVRDVMGNLFQGEDVADQFVNHFHNFLSTDVSVKYFKPIMPLIKKKLTAVDSDFMVREELLKGCDRKDGPNRVAMKIDIQKVYDTVNWKFLKDLNTLKEAIKELGSLFGLSPNYDKSIVIFGSMQIKDNQAILECVPFKVEQLPNKFLSYAGKLLLIAYVLESIHVYWASVFFLPKFVLKDINKLLKGFLWNQVELSRGKAKVAWKNICRPKSQGGLGLKDLVQLNSKVEVCGQSKRNDNMVVKDIVDNGVCMWLEEWISNYPHLALHHRIVLNTNKDDTIVWRSKSGKFGSSEVIPSSKRTKIKEIQSFSQYENESLTDAWLRMKEILRNCHGHNLSKGNIIKVFYHGLNETTQEVLNAASGGIILYKTPNQAYQLIEDKVLLKLDWAKNQKTKPSLKKTVAFANEELQSRSKQPNPDNNDDDIPMSREEEAKFMQTFHRTRVYNDYRDSNRDNWRSSGRNNYNRDNYQSHSDDTFYLQKHLSDFIKSQHSTNSIVKDTFMDLKNKLETTTKNHQASIQNLEAKFNRFADKQSSRRSGSFPSNTQPNSKGSSSKPYQPPDDEDEEPIPQPKPKEP</sequence>
<comment type="caution">
    <text evidence="3">The sequence shown here is derived from an EMBL/GenBank/DDBJ whole genome shotgun (WGS) entry which is preliminary data.</text>
</comment>
<feature type="domain" description="Retrotransposon gag" evidence="2">
    <location>
        <begin position="354"/>
        <end position="431"/>
    </location>
</feature>
<keyword evidence="3" id="KW-0695">RNA-directed DNA polymerase</keyword>
<keyword evidence="3" id="KW-0808">Transferase</keyword>
<protein>
    <submittedName>
        <fullName evidence="3">RNA-directed DNA polymerase, eukaryota, reverse transcriptase zinc-binding domain protein</fullName>
    </submittedName>
</protein>
<gene>
    <name evidence="3" type="ORF">Tci_018028</name>
</gene>
<dbReference type="AlphaFoldDB" id="A0A6L2KBG3"/>
<organism evidence="3">
    <name type="scientific">Tanacetum cinerariifolium</name>
    <name type="common">Dalmatian daisy</name>
    <name type="synonym">Chrysanthemum cinerariifolium</name>
    <dbReference type="NCBI Taxonomy" id="118510"/>
    <lineage>
        <taxon>Eukaryota</taxon>
        <taxon>Viridiplantae</taxon>
        <taxon>Streptophyta</taxon>
        <taxon>Embryophyta</taxon>
        <taxon>Tracheophyta</taxon>
        <taxon>Spermatophyta</taxon>
        <taxon>Magnoliopsida</taxon>
        <taxon>eudicotyledons</taxon>
        <taxon>Gunneridae</taxon>
        <taxon>Pentapetalae</taxon>
        <taxon>asterids</taxon>
        <taxon>campanulids</taxon>
        <taxon>Asterales</taxon>
        <taxon>Asteraceae</taxon>
        <taxon>Asteroideae</taxon>
        <taxon>Anthemideae</taxon>
        <taxon>Anthemidinae</taxon>
        <taxon>Tanacetum</taxon>
    </lineage>
</organism>
<feature type="compositionally biased region" description="Polar residues" evidence="1">
    <location>
        <begin position="615"/>
        <end position="633"/>
    </location>
</feature>